<evidence type="ECO:0000313" key="1">
    <source>
        <dbReference type="EMBL" id="QAU05106.1"/>
    </source>
</evidence>
<protein>
    <submittedName>
        <fullName evidence="1">Uncharacterized protein</fullName>
    </submittedName>
</protein>
<sequence>MLFPPVVLNGPRLYQSGPYVNTQFLLLAVSAQGRCMEDAVMFASCYESLPKTSHVAPCTGRPVPPWCRTPPP</sequence>
<reference evidence="1 2" key="1">
    <citation type="submission" date="2018-11" db="EMBL/GenBank/DDBJ databases">
        <authorList>
            <person name="Teng T."/>
        </authorList>
    </citation>
    <scope>NUCLEOTIDE SEQUENCE [LARGE SCALE GENOMIC DNA]</scope>
</reference>
<proteinExistence type="predicted"/>
<dbReference type="Proteomes" id="UP000289163">
    <property type="component" value="Segment"/>
</dbReference>
<name>A0A410T835_9CAUD</name>
<evidence type="ECO:0000313" key="2">
    <source>
        <dbReference type="Proteomes" id="UP000289163"/>
    </source>
</evidence>
<keyword evidence="2" id="KW-1185">Reference proteome</keyword>
<dbReference type="EMBL" id="MK224498">
    <property type="protein sequence ID" value="QAU05106.1"/>
    <property type="molecule type" value="Genomic_DNA"/>
</dbReference>
<accession>A0A410T835</accession>
<gene>
    <name evidence="1" type="ORF">Henu5_gp77</name>
</gene>
<organism evidence="1 2">
    <name type="scientific">Pseudomonas phage Henu5</name>
    <dbReference type="NCBI Taxonomy" id="2499902"/>
    <lineage>
        <taxon>Viruses</taxon>
        <taxon>Duplodnaviria</taxon>
        <taxon>Heunggongvirae</taxon>
        <taxon>Uroviricota</taxon>
        <taxon>Caudoviricetes</taxon>
        <taxon>Vandenendeviridae</taxon>
        <taxon>Skurskavirinae</taxon>
        <taxon>Pakpunavirus</taxon>
        <taxon>Pakpunavirus Henu5</taxon>
    </lineage>
</organism>